<name>A0ACB7FL02_NIBAL</name>
<keyword evidence="1" id="KW-0240">DNA-directed RNA polymerase</keyword>
<gene>
    <name evidence="1" type="primary">POLR1E</name>
    <name evidence="1" type="ORF">GBF38_003474</name>
</gene>
<proteinExistence type="predicted"/>
<sequence length="523" mass="58682">HDVALPEHQRGRVHHIHQSCKSFSGHHLQEQEKVTDRRWKQGDISAAFNESVQHCRAPNLAVQLDHVHAGVSLSDGKQGSEVGAAGRQNRAVGLEVSAAHHDDAVAQLTVDALIVELLEDLLEVAREIHDPEDRNKVQFSNGHVKNADRLDFSMYRSTDENNPRKKGQRMLVAESDRLSYVGSNFGASSLKCNNLCKYYVGVLNKQSMQMEERQPRLQLLRTRTQTYRDKVDSLIEAFGTNKQKRALSSRRLNQVGSESLHEAVAKAASTVIDQKGLEALQQEVAEASSQGDLALHLPPCNADADKPEDVYSFDSRILHSVFLSPAEFEALEEAGSKMAALPSEELLKMRDDGGCLCVVKLLERIPAEGEARDKKSRCAFYISMLLKLGRQRSINRKFGQEEGCPRIIQNTLMRTFTVETFSSGRVQNTVSSSMRAKIAAYCLALMLHMDHMTADLTLLHRDLGITEARMIEIAKSMGLTLNKQPRVKAEDAGLREDHREASLVLPLVKYDQFTERRKRRKMQ</sequence>
<organism evidence="1 2">
    <name type="scientific">Nibea albiflora</name>
    <name type="common">Yellow drum</name>
    <name type="synonym">Corvina albiflora</name>
    <dbReference type="NCBI Taxonomy" id="240163"/>
    <lineage>
        <taxon>Eukaryota</taxon>
        <taxon>Metazoa</taxon>
        <taxon>Chordata</taxon>
        <taxon>Craniata</taxon>
        <taxon>Vertebrata</taxon>
        <taxon>Euteleostomi</taxon>
        <taxon>Actinopterygii</taxon>
        <taxon>Neopterygii</taxon>
        <taxon>Teleostei</taxon>
        <taxon>Neoteleostei</taxon>
        <taxon>Acanthomorphata</taxon>
        <taxon>Eupercaria</taxon>
        <taxon>Sciaenidae</taxon>
        <taxon>Nibea</taxon>
    </lineage>
</organism>
<accession>A0ACB7FL02</accession>
<reference evidence="1" key="1">
    <citation type="submission" date="2020-04" db="EMBL/GenBank/DDBJ databases">
        <title>A chromosome-scale assembly and high-density genetic map of the yellow drum (Nibea albiflora) genome.</title>
        <authorList>
            <person name="Xu D."/>
            <person name="Zhang W."/>
            <person name="Chen R."/>
            <person name="Tan P."/>
            <person name="Wang L."/>
            <person name="Song H."/>
            <person name="Tian L."/>
            <person name="Zhu Q."/>
            <person name="Wang B."/>
        </authorList>
    </citation>
    <scope>NUCLEOTIDE SEQUENCE</scope>
    <source>
        <strain evidence="1">ZJHYS-2018</strain>
    </source>
</reference>
<evidence type="ECO:0000313" key="2">
    <source>
        <dbReference type="Proteomes" id="UP000805704"/>
    </source>
</evidence>
<feature type="non-terminal residue" evidence="1">
    <location>
        <position position="1"/>
    </location>
</feature>
<evidence type="ECO:0000313" key="1">
    <source>
        <dbReference type="EMBL" id="KAG8014821.1"/>
    </source>
</evidence>
<protein>
    <submittedName>
        <fullName evidence="1">DNA-directed RNA polymerase I subunit RPA49</fullName>
    </submittedName>
</protein>
<comment type="caution">
    <text evidence="1">The sequence shown here is derived from an EMBL/GenBank/DDBJ whole genome shotgun (WGS) entry which is preliminary data.</text>
</comment>
<dbReference type="Proteomes" id="UP000805704">
    <property type="component" value="Chromosome 1"/>
</dbReference>
<dbReference type="EMBL" id="CM024789">
    <property type="protein sequence ID" value="KAG8014821.1"/>
    <property type="molecule type" value="Genomic_DNA"/>
</dbReference>
<keyword evidence="1" id="KW-0804">Transcription</keyword>
<keyword evidence="2" id="KW-1185">Reference proteome</keyword>